<reference evidence="2" key="1">
    <citation type="journal article" date="2020" name="Stud. Mycol.">
        <title>101 Dothideomycetes genomes: a test case for predicting lifestyles and emergence of pathogens.</title>
        <authorList>
            <person name="Haridas S."/>
            <person name="Albert R."/>
            <person name="Binder M."/>
            <person name="Bloem J."/>
            <person name="Labutti K."/>
            <person name="Salamov A."/>
            <person name="Andreopoulos B."/>
            <person name="Baker S."/>
            <person name="Barry K."/>
            <person name="Bills G."/>
            <person name="Bluhm B."/>
            <person name="Cannon C."/>
            <person name="Castanera R."/>
            <person name="Culley D."/>
            <person name="Daum C."/>
            <person name="Ezra D."/>
            <person name="Gonzalez J."/>
            <person name="Henrissat B."/>
            <person name="Kuo A."/>
            <person name="Liang C."/>
            <person name="Lipzen A."/>
            <person name="Lutzoni F."/>
            <person name="Magnuson J."/>
            <person name="Mondo S."/>
            <person name="Nolan M."/>
            <person name="Ohm R."/>
            <person name="Pangilinan J."/>
            <person name="Park H.-J."/>
            <person name="Ramirez L."/>
            <person name="Alfaro M."/>
            <person name="Sun H."/>
            <person name="Tritt A."/>
            <person name="Yoshinaga Y."/>
            <person name="Zwiers L.-H."/>
            <person name="Turgeon B."/>
            <person name="Goodwin S."/>
            <person name="Spatafora J."/>
            <person name="Crous P."/>
            <person name="Grigoriev I."/>
        </authorList>
    </citation>
    <scope>NUCLEOTIDE SEQUENCE</scope>
    <source>
        <strain evidence="2">ATCC 74209</strain>
    </source>
</reference>
<feature type="non-terminal residue" evidence="2">
    <location>
        <position position="1"/>
    </location>
</feature>
<sequence length="138" mass="14787">KDSVKPTAASKETKRTSDVPFRKPKPKSPTRPVRLPSHLLAPTAASVAKHSDETAQPVTRKPSTVSRPPPTKTAPPPRKAASRASVAPQPAKRPDSRASTRGTPDDSFLARMMRPTAASASKTHEKVSSPPRKTTSLR</sequence>
<feature type="region of interest" description="Disordered" evidence="1">
    <location>
        <begin position="1"/>
        <end position="138"/>
    </location>
</feature>
<evidence type="ECO:0000313" key="2">
    <source>
        <dbReference type="EMBL" id="KAF2200723.1"/>
    </source>
</evidence>
<proteinExistence type="predicted"/>
<organism evidence="2 3">
    <name type="scientific">Delitschia confertaspora ATCC 74209</name>
    <dbReference type="NCBI Taxonomy" id="1513339"/>
    <lineage>
        <taxon>Eukaryota</taxon>
        <taxon>Fungi</taxon>
        <taxon>Dikarya</taxon>
        <taxon>Ascomycota</taxon>
        <taxon>Pezizomycotina</taxon>
        <taxon>Dothideomycetes</taxon>
        <taxon>Pleosporomycetidae</taxon>
        <taxon>Pleosporales</taxon>
        <taxon>Delitschiaceae</taxon>
        <taxon>Delitschia</taxon>
    </lineage>
</organism>
<keyword evidence="3" id="KW-1185">Reference proteome</keyword>
<evidence type="ECO:0000313" key="3">
    <source>
        <dbReference type="Proteomes" id="UP000799536"/>
    </source>
</evidence>
<protein>
    <submittedName>
        <fullName evidence="2">Uncharacterized protein</fullName>
    </submittedName>
</protein>
<accession>A0A9P4MV24</accession>
<dbReference type="Proteomes" id="UP000799536">
    <property type="component" value="Unassembled WGS sequence"/>
</dbReference>
<feature type="compositionally biased region" description="Polar residues" evidence="1">
    <location>
        <begin position="54"/>
        <end position="64"/>
    </location>
</feature>
<comment type="caution">
    <text evidence="2">The sequence shown here is derived from an EMBL/GenBank/DDBJ whole genome shotgun (WGS) entry which is preliminary data.</text>
</comment>
<dbReference type="OrthoDB" id="3600083at2759"/>
<feature type="compositionally biased region" description="Basic and acidic residues" evidence="1">
    <location>
        <begin position="11"/>
        <end position="21"/>
    </location>
</feature>
<dbReference type="AlphaFoldDB" id="A0A9P4MV24"/>
<feature type="non-terminal residue" evidence="2">
    <location>
        <position position="138"/>
    </location>
</feature>
<gene>
    <name evidence="2" type="ORF">GQ43DRAFT_357039</name>
</gene>
<feature type="compositionally biased region" description="Pro residues" evidence="1">
    <location>
        <begin position="67"/>
        <end position="78"/>
    </location>
</feature>
<evidence type="ECO:0000256" key="1">
    <source>
        <dbReference type="SAM" id="MobiDB-lite"/>
    </source>
</evidence>
<dbReference type="EMBL" id="ML994008">
    <property type="protein sequence ID" value="KAF2200723.1"/>
    <property type="molecule type" value="Genomic_DNA"/>
</dbReference>
<name>A0A9P4MV24_9PLEO</name>